<keyword evidence="3" id="KW-1185">Reference proteome</keyword>
<name>Q2J6Y0_FRACC</name>
<reference evidence="2 3" key="1">
    <citation type="journal article" date="2007" name="Genome Res.">
        <title>Genome characteristics of facultatively symbiotic Frankia sp. strains reflect host range and host plant biogeography.</title>
        <authorList>
            <person name="Normand P."/>
            <person name="Lapierre P."/>
            <person name="Tisa L.S."/>
            <person name="Gogarten J.P."/>
            <person name="Alloisio N."/>
            <person name="Bagnarol E."/>
            <person name="Bassi C.A."/>
            <person name="Berry A.M."/>
            <person name="Bickhart D.M."/>
            <person name="Choisne N."/>
            <person name="Couloux A."/>
            <person name="Cournoyer B."/>
            <person name="Cruveiller S."/>
            <person name="Daubin V."/>
            <person name="Demange N."/>
            <person name="Francino M.P."/>
            <person name="Goltsman E."/>
            <person name="Huang Y."/>
            <person name="Kopp O.R."/>
            <person name="Labarre L."/>
            <person name="Lapidus A."/>
            <person name="Lavire C."/>
            <person name="Marechal J."/>
            <person name="Martinez M."/>
            <person name="Mastronunzio J.E."/>
            <person name="Mullin B.C."/>
            <person name="Niemann J."/>
            <person name="Pujic P."/>
            <person name="Rawnsley T."/>
            <person name="Rouy Z."/>
            <person name="Schenowitz C."/>
            <person name="Sellstedt A."/>
            <person name="Tavares F."/>
            <person name="Tomkins J.P."/>
            <person name="Vallenet D."/>
            <person name="Valverde C."/>
            <person name="Wall L.G."/>
            <person name="Wang Y."/>
            <person name="Medigue C."/>
            <person name="Benson D.R."/>
        </authorList>
    </citation>
    <scope>NUCLEOTIDE SEQUENCE [LARGE SCALE GENOMIC DNA]</scope>
    <source>
        <strain evidence="3">DSM 45818 / CECT 9043 / CcI3</strain>
    </source>
</reference>
<dbReference type="Proteomes" id="UP000001937">
    <property type="component" value="Chromosome"/>
</dbReference>
<dbReference type="AlphaFoldDB" id="Q2J6Y0"/>
<evidence type="ECO:0000313" key="2">
    <source>
        <dbReference type="EMBL" id="ABD12962.1"/>
    </source>
</evidence>
<dbReference type="STRING" id="106370.Francci3_3610"/>
<feature type="region of interest" description="Disordered" evidence="1">
    <location>
        <begin position="1"/>
        <end position="49"/>
    </location>
</feature>
<evidence type="ECO:0000313" key="3">
    <source>
        <dbReference type="Proteomes" id="UP000001937"/>
    </source>
</evidence>
<dbReference type="RefSeq" id="WP_011437986.1">
    <property type="nucleotide sequence ID" value="NC_007777.1"/>
</dbReference>
<evidence type="ECO:0000256" key="1">
    <source>
        <dbReference type="SAM" id="MobiDB-lite"/>
    </source>
</evidence>
<dbReference type="EMBL" id="CP000249">
    <property type="protein sequence ID" value="ABD12962.1"/>
    <property type="molecule type" value="Genomic_DNA"/>
</dbReference>
<proteinExistence type="predicted"/>
<dbReference type="InterPro" id="IPR021903">
    <property type="entry name" value="DUF3515"/>
</dbReference>
<evidence type="ECO:0008006" key="4">
    <source>
        <dbReference type="Google" id="ProtNLM"/>
    </source>
</evidence>
<feature type="compositionally biased region" description="Basic residues" evidence="1">
    <location>
        <begin position="40"/>
        <end position="49"/>
    </location>
</feature>
<dbReference type="Pfam" id="PF12028">
    <property type="entry name" value="DUF3515"/>
    <property type="match status" value="1"/>
</dbReference>
<gene>
    <name evidence="2" type="ordered locus">Francci3_3610</name>
</gene>
<dbReference type="HOGENOM" id="CLU_111512_0_0_11"/>
<organism evidence="2 3">
    <name type="scientific">Frankia casuarinae (strain DSM 45818 / CECT 9043 / HFP020203 / CcI3)</name>
    <dbReference type="NCBI Taxonomy" id="106370"/>
    <lineage>
        <taxon>Bacteria</taxon>
        <taxon>Bacillati</taxon>
        <taxon>Actinomycetota</taxon>
        <taxon>Actinomycetes</taxon>
        <taxon>Frankiales</taxon>
        <taxon>Frankiaceae</taxon>
        <taxon>Frankia</taxon>
    </lineage>
</organism>
<accession>Q2J6Y0</accession>
<protein>
    <recommendedName>
        <fullName evidence="4">DUF3515 domain-containing protein</fullName>
    </recommendedName>
</protein>
<sequence length="204" mass="21133">MGAPGSRLAPTAGAGPPVTSVARQNRDMATGGEQAERGRRPARGGRRPGRSCRYPVFVASWVLLALVGCGGPGSIRLTNVPIPAESVRSSCVDLVHDLPPSLGDDLDRRTLDPPQATAAAYGAAPVVLTCGAPGLPASYRPDAMLSVVDDVGWFAENLGGTTVRYSTPTRQPQVVLTLPADVQAFEVLVSVAPAVRAHSRSTTS</sequence>
<dbReference type="KEGG" id="fra:Francci3_3610"/>